<accession>A0A1H3DTL4</accession>
<dbReference type="EMBL" id="FNMZ01000008">
    <property type="protein sequence ID" value="SDX69448.1"/>
    <property type="molecule type" value="Genomic_DNA"/>
</dbReference>
<evidence type="ECO:0000313" key="2">
    <source>
        <dbReference type="Proteomes" id="UP000199118"/>
    </source>
</evidence>
<dbReference type="Proteomes" id="UP000199118">
    <property type="component" value="Unassembled WGS sequence"/>
</dbReference>
<evidence type="ECO:0000313" key="1">
    <source>
        <dbReference type="EMBL" id="SDX69448.1"/>
    </source>
</evidence>
<dbReference type="RefSeq" id="WP_092684265.1">
    <property type="nucleotide sequence ID" value="NZ_FNMZ01000008.1"/>
</dbReference>
<name>A0A1H3DTL4_9RHOB</name>
<protein>
    <submittedName>
        <fullName evidence="1">Uncharacterized protein</fullName>
    </submittedName>
</protein>
<dbReference type="OrthoDB" id="9794834at2"/>
<dbReference type="STRING" id="356660.SAMN05444336_108132"/>
<gene>
    <name evidence="1" type="ORF">SAMN05444336_108132</name>
</gene>
<reference evidence="1 2" key="1">
    <citation type="submission" date="2016-10" db="EMBL/GenBank/DDBJ databases">
        <authorList>
            <person name="de Groot N.N."/>
        </authorList>
    </citation>
    <scope>NUCLEOTIDE SEQUENCE [LARGE SCALE GENOMIC DNA]</scope>
    <source>
        <strain evidence="1 2">DSM 17890</strain>
    </source>
</reference>
<sequence>MLYLDKSETFSRTAAWRGDAIGHLLPASGADRLSCMEEARPEDWLAGRFRGAVFAQTLFQEDGYAITLMLAEPEGGER</sequence>
<organism evidence="1 2">
    <name type="scientific">Albimonas donghaensis</name>
    <dbReference type="NCBI Taxonomy" id="356660"/>
    <lineage>
        <taxon>Bacteria</taxon>
        <taxon>Pseudomonadati</taxon>
        <taxon>Pseudomonadota</taxon>
        <taxon>Alphaproteobacteria</taxon>
        <taxon>Rhodobacterales</taxon>
        <taxon>Paracoccaceae</taxon>
        <taxon>Albimonas</taxon>
    </lineage>
</organism>
<keyword evidence="2" id="KW-1185">Reference proteome</keyword>
<dbReference type="AlphaFoldDB" id="A0A1H3DTL4"/>
<proteinExistence type="predicted"/>